<dbReference type="EnsemblMetazoa" id="HelroT85397">
    <property type="protein sequence ID" value="HelroP85397"/>
    <property type="gene ID" value="HelroG85397"/>
</dbReference>
<dbReference type="Gene3D" id="1.20.1250.20">
    <property type="entry name" value="MFS general substrate transporter like domains"/>
    <property type="match status" value="1"/>
</dbReference>
<keyword evidence="10" id="KW-1185">Reference proteome</keyword>
<name>T1G5W4_HELRO</name>
<dbReference type="GeneID" id="20216461"/>
<dbReference type="AlphaFoldDB" id="T1G5W4"/>
<keyword evidence="2" id="KW-0813">Transport</keyword>
<evidence type="ECO:0000256" key="3">
    <source>
        <dbReference type="ARBA" id="ARBA00022692"/>
    </source>
</evidence>
<protein>
    <recommendedName>
        <fullName evidence="7">Major facilitator superfamily (MFS) profile domain-containing protein</fullName>
    </recommendedName>
</protein>
<dbReference type="OrthoDB" id="4142200at2759"/>
<dbReference type="PANTHER" id="PTHR23503:SF8">
    <property type="entry name" value="FACILITATED GLUCOSE TRANSPORTER PROTEIN 1"/>
    <property type="match status" value="1"/>
</dbReference>
<evidence type="ECO:0000256" key="5">
    <source>
        <dbReference type="ARBA" id="ARBA00023136"/>
    </source>
</evidence>
<dbReference type="PROSITE" id="PS50850">
    <property type="entry name" value="MFS"/>
    <property type="match status" value="1"/>
</dbReference>
<reference evidence="9" key="3">
    <citation type="submission" date="2015-06" db="UniProtKB">
        <authorList>
            <consortium name="EnsemblMetazoa"/>
        </authorList>
    </citation>
    <scope>IDENTIFICATION</scope>
</reference>
<dbReference type="GO" id="GO:0022857">
    <property type="term" value="F:transmembrane transporter activity"/>
    <property type="evidence" value="ECO:0007669"/>
    <property type="project" value="InterPro"/>
</dbReference>
<dbReference type="Pfam" id="PF00083">
    <property type="entry name" value="Sugar_tr"/>
    <property type="match status" value="1"/>
</dbReference>
<keyword evidence="5 6" id="KW-0472">Membrane</keyword>
<feature type="transmembrane region" description="Helical" evidence="6">
    <location>
        <begin position="57"/>
        <end position="77"/>
    </location>
</feature>
<feature type="transmembrane region" description="Helical" evidence="6">
    <location>
        <begin position="15"/>
        <end position="37"/>
    </location>
</feature>
<evidence type="ECO:0000256" key="2">
    <source>
        <dbReference type="ARBA" id="ARBA00022448"/>
    </source>
</evidence>
<reference evidence="10" key="1">
    <citation type="submission" date="2012-12" db="EMBL/GenBank/DDBJ databases">
        <authorList>
            <person name="Hellsten U."/>
            <person name="Grimwood J."/>
            <person name="Chapman J.A."/>
            <person name="Shapiro H."/>
            <person name="Aerts A."/>
            <person name="Otillar R.P."/>
            <person name="Terry A.Y."/>
            <person name="Boore J.L."/>
            <person name="Simakov O."/>
            <person name="Marletaz F."/>
            <person name="Cho S.-J."/>
            <person name="Edsinger-Gonzales E."/>
            <person name="Havlak P."/>
            <person name="Kuo D.-H."/>
            <person name="Larsson T."/>
            <person name="Lv J."/>
            <person name="Arendt D."/>
            <person name="Savage R."/>
            <person name="Osoegawa K."/>
            <person name="de Jong P."/>
            <person name="Lindberg D.R."/>
            <person name="Seaver E.C."/>
            <person name="Weisblat D.A."/>
            <person name="Putnam N.H."/>
            <person name="Grigoriev I.V."/>
            <person name="Rokhsar D.S."/>
        </authorList>
    </citation>
    <scope>NUCLEOTIDE SEQUENCE</scope>
</reference>
<dbReference type="InterPro" id="IPR045263">
    <property type="entry name" value="GLUT"/>
</dbReference>
<accession>T1G5W4</accession>
<reference evidence="8 10" key="2">
    <citation type="journal article" date="2013" name="Nature">
        <title>Insights into bilaterian evolution from three spiralian genomes.</title>
        <authorList>
            <person name="Simakov O."/>
            <person name="Marletaz F."/>
            <person name="Cho S.J."/>
            <person name="Edsinger-Gonzales E."/>
            <person name="Havlak P."/>
            <person name="Hellsten U."/>
            <person name="Kuo D.H."/>
            <person name="Larsson T."/>
            <person name="Lv J."/>
            <person name="Arendt D."/>
            <person name="Savage R."/>
            <person name="Osoegawa K."/>
            <person name="de Jong P."/>
            <person name="Grimwood J."/>
            <person name="Chapman J.A."/>
            <person name="Shapiro H."/>
            <person name="Aerts A."/>
            <person name="Otillar R.P."/>
            <person name="Terry A.Y."/>
            <person name="Boore J.L."/>
            <person name="Grigoriev I.V."/>
            <person name="Lindberg D.R."/>
            <person name="Seaver E.C."/>
            <person name="Weisblat D.A."/>
            <person name="Putnam N.H."/>
            <person name="Rokhsar D.S."/>
        </authorList>
    </citation>
    <scope>NUCLEOTIDE SEQUENCE</scope>
</reference>
<evidence type="ECO:0000313" key="10">
    <source>
        <dbReference type="Proteomes" id="UP000015101"/>
    </source>
</evidence>
<dbReference type="OMA" id="THTEMID"/>
<dbReference type="EMBL" id="KB097336">
    <property type="protein sequence ID" value="ESN97612.1"/>
    <property type="molecule type" value="Genomic_DNA"/>
</dbReference>
<organism evidence="9 10">
    <name type="scientific">Helobdella robusta</name>
    <name type="common">Californian leech</name>
    <dbReference type="NCBI Taxonomy" id="6412"/>
    <lineage>
        <taxon>Eukaryota</taxon>
        <taxon>Metazoa</taxon>
        <taxon>Spiralia</taxon>
        <taxon>Lophotrochozoa</taxon>
        <taxon>Annelida</taxon>
        <taxon>Clitellata</taxon>
        <taxon>Hirudinea</taxon>
        <taxon>Rhynchobdellida</taxon>
        <taxon>Glossiphoniidae</taxon>
        <taxon>Helobdella</taxon>
    </lineage>
</organism>
<dbReference type="InterPro" id="IPR020846">
    <property type="entry name" value="MFS_dom"/>
</dbReference>
<dbReference type="KEGG" id="hro:HELRODRAFT_85397"/>
<dbReference type="HOGENOM" id="CLU_001265_50_4_1"/>
<keyword evidence="3 6" id="KW-0812">Transmembrane</keyword>
<keyword evidence="4 6" id="KW-1133">Transmembrane helix</keyword>
<evidence type="ECO:0000313" key="9">
    <source>
        <dbReference type="EnsemblMetazoa" id="HelroP85397"/>
    </source>
</evidence>
<evidence type="ECO:0000256" key="6">
    <source>
        <dbReference type="SAM" id="Phobius"/>
    </source>
</evidence>
<dbReference type="RefSeq" id="XP_009024288.1">
    <property type="nucleotide sequence ID" value="XM_009026040.1"/>
</dbReference>
<dbReference type="eggNOG" id="KOG0569">
    <property type="taxonomic scope" value="Eukaryota"/>
</dbReference>
<gene>
    <name evidence="9" type="primary">20216461</name>
    <name evidence="8" type="ORF">HELRODRAFT_85397</name>
</gene>
<dbReference type="Proteomes" id="UP000015101">
    <property type="component" value="Unassembled WGS sequence"/>
</dbReference>
<evidence type="ECO:0000256" key="1">
    <source>
        <dbReference type="ARBA" id="ARBA00004141"/>
    </source>
</evidence>
<dbReference type="STRING" id="6412.T1G5W4"/>
<dbReference type="CTD" id="20216461"/>
<feature type="transmembrane region" description="Helical" evidence="6">
    <location>
        <begin position="83"/>
        <end position="101"/>
    </location>
</feature>
<feature type="domain" description="Major facilitator superfamily (MFS) profile" evidence="7">
    <location>
        <begin position="1"/>
        <end position="107"/>
    </location>
</feature>
<dbReference type="InParanoid" id="T1G5W4"/>
<evidence type="ECO:0000259" key="7">
    <source>
        <dbReference type="PROSITE" id="PS50850"/>
    </source>
</evidence>
<dbReference type="InterPro" id="IPR036259">
    <property type="entry name" value="MFS_trans_sf"/>
</dbReference>
<comment type="subcellular location">
    <subcellularLocation>
        <location evidence="1">Membrane</location>
        <topology evidence="1">Multi-pass membrane protein</topology>
    </subcellularLocation>
</comment>
<dbReference type="GO" id="GO:0016020">
    <property type="term" value="C:membrane"/>
    <property type="evidence" value="ECO:0007669"/>
    <property type="project" value="UniProtKB-SubCell"/>
</dbReference>
<dbReference type="SUPFAM" id="SSF103473">
    <property type="entry name" value="MFS general substrate transporter"/>
    <property type="match status" value="1"/>
</dbReference>
<dbReference type="PANTHER" id="PTHR23503">
    <property type="entry name" value="SOLUTE CARRIER FAMILY 2"/>
    <property type="match status" value="1"/>
</dbReference>
<evidence type="ECO:0000313" key="8">
    <source>
        <dbReference type="EMBL" id="ESN97612.1"/>
    </source>
</evidence>
<dbReference type="InterPro" id="IPR005828">
    <property type="entry name" value="MFS_sugar_transport-like"/>
</dbReference>
<proteinExistence type="predicted"/>
<dbReference type="EMBL" id="AMQM01006280">
    <property type="status" value="NOT_ANNOTATED_CDS"/>
    <property type="molecule type" value="Genomic_DNA"/>
</dbReference>
<evidence type="ECO:0000256" key="4">
    <source>
        <dbReference type="ARBA" id="ARBA00022989"/>
    </source>
</evidence>
<sequence>MELIVSNTQPLYPSINYLTIVCLVSYVMLFASGLGPIPNMITAEVFRQGPRSRAMSLAGLLNWLSNAVVATSFEIVQAATREFIFIIFLVIMIVSVIFVYLKVPETKNKSFDEIASQFKSTRGGYNEQMTAVVV</sequence>